<protein>
    <submittedName>
        <fullName evidence="4">Sortase</fullName>
    </submittedName>
</protein>
<gene>
    <name evidence="4" type="ORF">BMAGN_1332</name>
</gene>
<dbReference type="EMBL" id="JGZB01000001">
    <property type="protein sequence ID" value="KFI69614.1"/>
    <property type="molecule type" value="Genomic_DNA"/>
</dbReference>
<organism evidence="4 5">
    <name type="scientific">Bifidobacterium magnum</name>
    <dbReference type="NCBI Taxonomy" id="1692"/>
    <lineage>
        <taxon>Bacteria</taxon>
        <taxon>Bacillati</taxon>
        <taxon>Actinomycetota</taxon>
        <taxon>Actinomycetes</taxon>
        <taxon>Bifidobacteriales</taxon>
        <taxon>Bifidobacteriaceae</taxon>
        <taxon>Bifidobacterium</taxon>
    </lineage>
</organism>
<evidence type="ECO:0000256" key="1">
    <source>
        <dbReference type="ARBA" id="ARBA00022801"/>
    </source>
</evidence>
<dbReference type="GO" id="GO:0016787">
    <property type="term" value="F:hydrolase activity"/>
    <property type="evidence" value="ECO:0007669"/>
    <property type="project" value="UniProtKB-KW"/>
</dbReference>
<name>A0A087BF14_9BIFI</name>
<evidence type="ECO:0000256" key="3">
    <source>
        <dbReference type="SAM" id="Phobius"/>
    </source>
</evidence>
<evidence type="ECO:0000256" key="2">
    <source>
        <dbReference type="PIRSR" id="PIRSR605754-1"/>
    </source>
</evidence>
<dbReference type="STRING" id="1692.BMAGN_1332"/>
<keyword evidence="3" id="KW-0812">Transmembrane</keyword>
<sequence length="300" mass="32830">MSTSHGPTTGSTAKKPSARENRRFWIMAVSMILLLIVGVGIILYPSIADMHNRRVSSRAVATYVEATEDLGKEERERMLADAHQYNATLVGQGKSRFLPNEEQHKHYESLMDVTGTGIMAYVSVPKISIRTPVYHGTSDTVLQIAAGHLEGTSLPVGGESTHAAFSGHTGLPSALLFTGLDRLERGDTFTVTVFDEVMTYEVSDIHVVVPTNVDNLEIQEGKDLVSLITCTPYGVNSHRLIVTGHRIPTPESVEHPVDKALVKDITLVVVAVVLTIAVVANVFIKRRRMMRGQIGGRHKK</sequence>
<dbReference type="InterPro" id="IPR042002">
    <property type="entry name" value="Sortase_C"/>
</dbReference>
<accession>A0A087BF14</accession>
<dbReference type="SUPFAM" id="SSF63817">
    <property type="entry name" value="Sortase"/>
    <property type="match status" value="1"/>
</dbReference>
<dbReference type="Proteomes" id="UP000029052">
    <property type="component" value="Unassembled WGS sequence"/>
</dbReference>
<keyword evidence="3" id="KW-1133">Transmembrane helix</keyword>
<proteinExistence type="predicted"/>
<feature type="active site" description="Proton donor/acceptor" evidence="2">
    <location>
        <position position="168"/>
    </location>
</feature>
<dbReference type="InterPro" id="IPR023365">
    <property type="entry name" value="Sortase_dom-sf"/>
</dbReference>
<dbReference type="InterPro" id="IPR005754">
    <property type="entry name" value="Sortase"/>
</dbReference>
<dbReference type="CDD" id="cd05827">
    <property type="entry name" value="Sortase_C"/>
    <property type="match status" value="1"/>
</dbReference>
<evidence type="ECO:0000313" key="4">
    <source>
        <dbReference type="EMBL" id="KFI69614.1"/>
    </source>
</evidence>
<dbReference type="eggNOG" id="COG3764">
    <property type="taxonomic scope" value="Bacteria"/>
</dbReference>
<feature type="transmembrane region" description="Helical" evidence="3">
    <location>
        <begin position="265"/>
        <end position="284"/>
    </location>
</feature>
<dbReference type="Gene3D" id="2.40.260.10">
    <property type="entry name" value="Sortase"/>
    <property type="match status" value="1"/>
</dbReference>
<feature type="active site" description="Acyl-thioester intermediate" evidence="2">
    <location>
        <position position="230"/>
    </location>
</feature>
<reference evidence="4 5" key="1">
    <citation type="submission" date="2014-03" db="EMBL/GenBank/DDBJ databases">
        <title>Genomics of Bifidobacteria.</title>
        <authorList>
            <person name="Ventura M."/>
            <person name="Milani C."/>
            <person name="Lugli G.A."/>
        </authorList>
    </citation>
    <scope>NUCLEOTIDE SEQUENCE [LARGE SCALE GENOMIC DNA]</scope>
    <source>
        <strain evidence="4 5">LMG 11591</strain>
    </source>
</reference>
<dbReference type="AlphaFoldDB" id="A0A087BF14"/>
<comment type="caution">
    <text evidence="4">The sequence shown here is derived from an EMBL/GenBank/DDBJ whole genome shotgun (WGS) entry which is preliminary data.</text>
</comment>
<feature type="transmembrane region" description="Helical" evidence="3">
    <location>
        <begin position="24"/>
        <end position="44"/>
    </location>
</feature>
<dbReference type="NCBIfam" id="NF033745">
    <property type="entry name" value="class_C_sortase"/>
    <property type="match status" value="1"/>
</dbReference>
<dbReference type="RefSeq" id="WP_022859855.1">
    <property type="nucleotide sequence ID" value="NZ_JGZB01000001.1"/>
</dbReference>
<evidence type="ECO:0000313" key="5">
    <source>
        <dbReference type="Proteomes" id="UP000029052"/>
    </source>
</evidence>
<keyword evidence="5" id="KW-1185">Reference proteome</keyword>
<keyword evidence="1" id="KW-0378">Hydrolase</keyword>
<dbReference type="NCBIfam" id="TIGR01076">
    <property type="entry name" value="sortase_fam"/>
    <property type="match status" value="1"/>
</dbReference>
<dbReference type="Pfam" id="PF04203">
    <property type="entry name" value="Sortase"/>
    <property type="match status" value="1"/>
</dbReference>
<keyword evidence="3" id="KW-0472">Membrane</keyword>